<dbReference type="SUPFAM" id="SSF53955">
    <property type="entry name" value="Lysozyme-like"/>
    <property type="match status" value="1"/>
</dbReference>
<dbReference type="GO" id="GO:0008933">
    <property type="term" value="F:peptidoglycan lytic transglycosylase activity"/>
    <property type="evidence" value="ECO:0007669"/>
    <property type="project" value="TreeGrafter"/>
</dbReference>
<dbReference type="CDD" id="cd13399">
    <property type="entry name" value="Slt35-like"/>
    <property type="match status" value="1"/>
</dbReference>
<keyword evidence="3" id="KW-1185">Reference proteome</keyword>
<gene>
    <name evidence="2" type="ORF">CLV54_1379</name>
</gene>
<feature type="transmembrane region" description="Helical" evidence="1">
    <location>
        <begin position="7"/>
        <end position="28"/>
    </location>
</feature>
<dbReference type="PANTHER" id="PTHR30163:SF8">
    <property type="entry name" value="LYTIC MUREIN TRANSGLYCOSYLASE"/>
    <property type="match status" value="1"/>
</dbReference>
<dbReference type="InterPro" id="IPR043426">
    <property type="entry name" value="MltB-like"/>
</dbReference>
<dbReference type="GO" id="GO:0009253">
    <property type="term" value="P:peptidoglycan catabolic process"/>
    <property type="evidence" value="ECO:0007669"/>
    <property type="project" value="TreeGrafter"/>
</dbReference>
<dbReference type="AlphaFoldDB" id="A0A2M9C046"/>
<dbReference type="InterPro" id="IPR023346">
    <property type="entry name" value="Lysozyme-like_dom_sf"/>
</dbReference>
<dbReference type="Proteomes" id="UP000230161">
    <property type="component" value="Unassembled WGS sequence"/>
</dbReference>
<accession>A0A2M9C046</accession>
<name>A0A2M9C046_9MICO</name>
<proteinExistence type="predicted"/>
<dbReference type="RefSeq" id="WP_245861450.1">
    <property type="nucleotide sequence ID" value="NZ_PGFB01000002.1"/>
</dbReference>
<comment type="caution">
    <text evidence="2">The sequence shown here is derived from an EMBL/GenBank/DDBJ whole genome shotgun (WGS) entry which is preliminary data.</text>
</comment>
<evidence type="ECO:0000256" key="1">
    <source>
        <dbReference type="SAM" id="Phobius"/>
    </source>
</evidence>
<sequence>MSATRRSLVIAAFVLGAGLLVWLGNLWLDSGRDAPGFMVPGAAQSVPNPDGSVGLQQPLLQPQLQPASDAAAAAEGGVRTLGPAIAQLAAPEWVARVSAATGIPQRAVQAYAGASLQLATEQPDCRIGWTTLAGIGDIESGHGTHDGASIDASGRAVPEILGPVLDGGDTAAIADSDGGSWDGDTAWDRAVGPLQFIPSTWAQWGADGNGDGVDDPHQIDDAALAAGRYLCHGGDMSTADGWRGAVFSYNHLDSYVDSIAAMANEYARLAQG</sequence>
<dbReference type="PANTHER" id="PTHR30163">
    <property type="entry name" value="MEMBRANE-BOUND LYTIC MUREIN TRANSGLYCOSYLASE B"/>
    <property type="match status" value="1"/>
</dbReference>
<organism evidence="2 3">
    <name type="scientific">Compostimonas suwonensis</name>
    <dbReference type="NCBI Taxonomy" id="1048394"/>
    <lineage>
        <taxon>Bacteria</taxon>
        <taxon>Bacillati</taxon>
        <taxon>Actinomycetota</taxon>
        <taxon>Actinomycetes</taxon>
        <taxon>Micrococcales</taxon>
        <taxon>Microbacteriaceae</taxon>
        <taxon>Compostimonas</taxon>
    </lineage>
</organism>
<keyword evidence="1" id="KW-1133">Transmembrane helix</keyword>
<dbReference type="EMBL" id="PGFB01000002">
    <property type="protein sequence ID" value="PJJ63706.1"/>
    <property type="molecule type" value="Genomic_DNA"/>
</dbReference>
<dbReference type="Gene3D" id="1.10.530.10">
    <property type="match status" value="1"/>
</dbReference>
<protein>
    <submittedName>
        <fullName evidence="2">Membrane-bound lytic murein transglycosylase B</fullName>
    </submittedName>
</protein>
<evidence type="ECO:0000313" key="3">
    <source>
        <dbReference type="Proteomes" id="UP000230161"/>
    </source>
</evidence>
<reference evidence="2 3" key="1">
    <citation type="submission" date="2017-11" db="EMBL/GenBank/DDBJ databases">
        <title>Genomic Encyclopedia of Archaeal and Bacterial Type Strains, Phase II (KMG-II): From Individual Species to Whole Genera.</title>
        <authorList>
            <person name="Goeker M."/>
        </authorList>
    </citation>
    <scope>NUCLEOTIDE SEQUENCE [LARGE SCALE GENOMIC DNA]</scope>
    <source>
        <strain evidence="2 3">DSM 25625</strain>
    </source>
</reference>
<keyword evidence="1" id="KW-0472">Membrane</keyword>
<keyword evidence="1" id="KW-0812">Transmembrane</keyword>
<evidence type="ECO:0000313" key="2">
    <source>
        <dbReference type="EMBL" id="PJJ63706.1"/>
    </source>
</evidence>